<dbReference type="AlphaFoldDB" id="A0AAE8LVG2"/>
<dbReference type="Pfam" id="PF03466">
    <property type="entry name" value="LysR_substrate"/>
    <property type="match status" value="1"/>
</dbReference>
<name>A0AAE8LVG2_LATSK</name>
<keyword evidence="3" id="KW-0238">DNA-binding</keyword>
<dbReference type="PANTHER" id="PTHR30346">
    <property type="entry name" value="TRANSCRIPTIONAL DUAL REGULATOR HCAR-RELATED"/>
    <property type="match status" value="1"/>
</dbReference>
<evidence type="ECO:0000313" key="6">
    <source>
        <dbReference type="EMBL" id="SPE21193.1"/>
    </source>
</evidence>
<dbReference type="InterPro" id="IPR005119">
    <property type="entry name" value="LysR_subst-bd"/>
</dbReference>
<feature type="domain" description="HTH lysR-type" evidence="5">
    <location>
        <begin position="1"/>
        <end position="58"/>
    </location>
</feature>
<dbReference type="GeneID" id="57133452"/>
<dbReference type="PROSITE" id="PS50931">
    <property type="entry name" value="HTH_LYSR"/>
    <property type="match status" value="1"/>
</dbReference>
<evidence type="ECO:0000256" key="3">
    <source>
        <dbReference type="ARBA" id="ARBA00023125"/>
    </source>
</evidence>
<comment type="caution">
    <text evidence="6">The sequence shown here is derived from an EMBL/GenBank/DDBJ whole genome shotgun (WGS) entry which is preliminary data.</text>
</comment>
<dbReference type="PANTHER" id="PTHR30346:SF9">
    <property type="entry name" value="LYSR FAMILY TRANSCRIPTIONAL REGULATOR"/>
    <property type="match status" value="1"/>
</dbReference>
<dbReference type="InterPro" id="IPR036390">
    <property type="entry name" value="WH_DNA-bd_sf"/>
</dbReference>
<accession>A0AAE8LVG2</accession>
<evidence type="ECO:0000259" key="5">
    <source>
        <dbReference type="PROSITE" id="PS50931"/>
    </source>
</evidence>
<keyword evidence="4" id="KW-0804">Transcription</keyword>
<dbReference type="GO" id="GO:0003677">
    <property type="term" value="F:DNA binding"/>
    <property type="evidence" value="ECO:0007669"/>
    <property type="project" value="UniProtKB-KW"/>
</dbReference>
<keyword evidence="2" id="KW-0805">Transcription regulation</keyword>
<dbReference type="CDD" id="cd05466">
    <property type="entry name" value="PBP2_LTTR_substrate"/>
    <property type="match status" value="1"/>
</dbReference>
<evidence type="ECO:0000256" key="1">
    <source>
        <dbReference type="ARBA" id="ARBA00009437"/>
    </source>
</evidence>
<gene>
    <name evidence="6" type="primary">gltC</name>
    <name evidence="6" type="ORF">LAS9267_01185</name>
</gene>
<dbReference type="GO" id="GO:0003700">
    <property type="term" value="F:DNA-binding transcription factor activity"/>
    <property type="evidence" value="ECO:0007669"/>
    <property type="project" value="InterPro"/>
</dbReference>
<evidence type="ECO:0000256" key="4">
    <source>
        <dbReference type="ARBA" id="ARBA00023163"/>
    </source>
</evidence>
<organism evidence="6 7">
    <name type="scientific">Latilactobacillus sakei</name>
    <name type="common">Lactobacillus sakei</name>
    <dbReference type="NCBI Taxonomy" id="1599"/>
    <lineage>
        <taxon>Bacteria</taxon>
        <taxon>Bacillati</taxon>
        <taxon>Bacillota</taxon>
        <taxon>Bacilli</taxon>
        <taxon>Lactobacillales</taxon>
        <taxon>Lactobacillaceae</taxon>
        <taxon>Latilactobacillus</taxon>
    </lineage>
</organism>
<dbReference type="InterPro" id="IPR000847">
    <property type="entry name" value="LysR_HTH_N"/>
</dbReference>
<dbReference type="Proteomes" id="UP000239650">
    <property type="component" value="Unassembled WGS sequence"/>
</dbReference>
<sequence>MDTRKLATFIDLAQTCNYSRTAENIFSTQATVSKYIMALEKDWGVTLFTRDHRTVTLTKAGAAILPDVKTLIQAEQRLLQTIDQQINQTDPTLVIKGIPTISRYQAFQLIFQFNQQHPEINLKFSEAETNQLMASLDDGRADIVFTRLFEKPRAEYTVLGEERDYFVALMARDNPLAQQTALTVQDLAHEPFLLLDGATNVLAPVMQTLEQAGVAPQIVYEGRRVDLILEMLNQKMGVSIMMNHSFDLAGYENVVAVPIHPKQYSQLAFIKRQANQSESVRLFWQFIQEN</sequence>
<dbReference type="InterPro" id="IPR036388">
    <property type="entry name" value="WH-like_DNA-bd_sf"/>
</dbReference>
<dbReference type="SUPFAM" id="SSF53850">
    <property type="entry name" value="Periplasmic binding protein-like II"/>
    <property type="match status" value="1"/>
</dbReference>
<dbReference type="RefSeq" id="WP_035146524.1">
    <property type="nucleotide sequence ID" value="NZ_CAKMCP010000001.1"/>
</dbReference>
<dbReference type="SUPFAM" id="SSF46785">
    <property type="entry name" value="Winged helix' DNA-binding domain"/>
    <property type="match status" value="1"/>
</dbReference>
<dbReference type="Gene3D" id="1.10.10.10">
    <property type="entry name" value="Winged helix-like DNA-binding domain superfamily/Winged helix DNA-binding domain"/>
    <property type="match status" value="1"/>
</dbReference>
<dbReference type="EMBL" id="OKRC01000005">
    <property type="protein sequence ID" value="SPE21193.1"/>
    <property type="molecule type" value="Genomic_DNA"/>
</dbReference>
<protein>
    <submittedName>
        <fullName evidence="6">HTH-type transcriptional regulator GltC</fullName>
    </submittedName>
</protein>
<evidence type="ECO:0000256" key="2">
    <source>
        <dbReference type="ARBA" id="ARBA00023015"/>
    </source>
</evidence>
<dbReference type="Gene3D" id="3.40.190.290">
    <property type="match status" value="1"/>
</dbReference>
<proteinExistence type="inferred from homology"/>
<evidence type="ECO:0000313" key="7">
    <source>
        <dbReference type="Proteomes" id="UP000239650"/>
    </source>
</evidence>
<dbReference type="GO" id="GO:0032993">
    <property type="term" value="C:protein-DNA complex"/>
    <property type="evidence" value="ECO:0007669"/>
    <property type="project" value="TreeGrafter"/>
</dbReference>
<dbReference type="Pfam" id="PF00126">
    <property type="entry name" value="HTH_1"/>
    <property type="match status" value="1"/>
</dbReference>
<reference evidence="6 7" key="1">
    <citation type="submission" date="2018-02" db="EMBL/GenBank/DDBJ databases">
        <authorList>
            <person name="Rodrigo-Torres L."/>
            <person name="Arahal R. D."/>
            <person name="Lucena T."/>
        </authorList>
    </citation>
    <scope>NUCLEOTIDE SEQUENCE [LARGE SCALE GENOMIC DNA]</scope>
    <source>
        <strain evidence="6 7">CECT 9267</strain>
    </source>
</reference>
<comment type="similarity">
    <text evidence="1">Belongs to the LysR transcriptional regulatory family.</text>
</comment>